<evidence type="ECO:0000256" key="6">
    <source>
        <dbReference type="ARBA" id="ARBA00022989"/>
    </source>
</evidence>
<feature type="domain" description="Fibronectin type-III" evidence="13">
    <location>
        <begin position="986"/>
        <end position="1085"/>
    </location>
</feature>
<dbReference type="SMART" id="SM00409">
    <property type="entry name" value="IG"/>
    <property type="match status" value="6"/>
</dbReference>
<dbReference type="InterPro" id="IPR003599">
    <property type="entry name" value="Ig_sub"/>
</dbReference>
<name>A0ABR3L950_9TELE</name>
<evidence type="ECO:0000256" key="3">
    <source>
        <dbReference type="ARBA" id="ARBA00022692"/>
    </source>
</evidence>
<dbReference type="SMART" id="SM00406">
    <property type="entry name" value="IGv"/>
    <property type="match status" value="4"/>
</dbReference>
<feature type="domain" description="Ig-like" evidence="12">
    <location>
        <begin position="107"/>
        <end position="185"/>
    </location>
</feature>
<evidence type="ECO:0000256" key="1">
    <source>
        <dbReference type="ARBA" id="ARBA00004479"/>
    </source>
</evidence>
<proteinExistence type="inferred from homology"/>
<protein>
    <recommendedName>
        <fullName evidence="16">Neural cell adhesion molecule L1.1</fullName>
    </recommendedName>
</protein>
<dbReference type="Pfam" id="PF13927">
    <property type="entry name" value="Ig_3"/>
    <property type="match status" value="3"/>
</dbReference>
<keyword evidence="7 11" id="KW-0472">Membrane</keyword>
<sequence>MSQFQLNETCISSAGLDILINDLNCSVRSIRARQECFQVLDKRTSEVLGVRSPAVIRMPLVQCQPAGKRGRNRTQLRLLILFLNVLQAHGYIQIPSDYIYNELKQAPKITAQPMSHTAFSLDDVSLACEASGNPTPSFRWVKDGKQFREILFESGTVTADDTEELRFYQGSYRCYVANELGTAVSDLVHLITEPIPTLAKEKRQKRRSFEEGQSAVLYCNPPKSSVTPKIHWMDIQLRHIPLNERVTTSLDGNLYFANLLVNDSREDYTCNAQYIRASVILPKEPIGINVTPSNSVVKNRRPQLQKPAGSHSSYLVLRGQTLTLECIPEGLPTPVVHWERMDSALSSSRVTKLNYNRWLQIESVSEADDGEYTCTARNSQGSVKHHYAVSVEAAPYWTKWPEDYLYAPGETVRLDCQAEGIPTPNVTWSINGVPIAGTDLEPRRHVSSGTLILTNVQYSDTAVYQCEATNKHGNILVNTRVHVVELPPQILTADGIVYKATEGQTVLLQCRTFGSPQPKVDWEILDSGLALANARMSQTTDGNLQISNVSEEDSNIYTCSVRHSNNSISAELEVLNRTKIVGPPQDLWVLRGNDAILQCKYTMDHRLKLPTIQWKKDKQKITSSAVDNRYSDFSNGSLKITDVQIKDSGIYSCEISTKLDSVSATGSITVQDKPGSPHSLKLSEEKERSVTLSWMPGAENNSPVSEYVIEMKEEQNPEKGQWEEYSRVPQDIRHLQIHLEPYSTYHFQVRAVNGIGTSGPSPPSDSYTTAPAKPDMNPENVSTVSADPNSMVITWKELERRQFNGPGFKYKIYWRQASDRDSDWKASSVSNPPFIVNNTGTFIPFEIKVQALNDLGAGPEPVAEIGHSGEDLPLEAPSEVTVTELNKTAVLVRWSAVKTESVRGRLLGYKIHLRRKGPRTRSRRGLPVQAPAADKYRVIEVHGNNVETVVSDLHFYSNYILTVAPFNSRGEGPHSKVHHFTTPEGAPGPISFMTFDSPSETEITLFWEAPDKPNGVLTGYLLHYHEIVPGISNPQEVESIDLPLDTEFTLKRLNPQRLYHFELRARNAAGDGEPIVKEAATLLNGEPPSAINITAGQTSVNVSWVPGERQRNIAFSFRYLKKIVGGEWEESEKVNSTQAFYQLQGLTPGVHYHLQIQPGNNSWEFKTAGPELHELPSSFATQGWFIGLISAIVLLLLVLIILCYIKKSKGGKYSVKDKEEDQVNAGARPMKDDAFGEYRSLESDNEKCSMSQQSVCESKRSSNDSLADYGDSVDIQFNEDGSFIGQYSGRRDPNGHATHGSSGAQSPINPNMPPPSISFPTSVTGFLGPN</sequence>
<organism evidence="14 15">
    <name type="scientific">Cirrhinus molitorella</name>
    <name type="common">mud carp</name>
    <dbReference type="NCBI Taxonomy" id="172907"/>
    <lineage>
        <taxon>Eukaryota</taxon>
        <taxon>Metazoa</taxon>
        <taxon>Chordata</taxon>
        <taxon>Craniata</taxon>
        <taxon>Vertebrata</taxon>
        <taxon>Euteleostomi</taxon>
        <taxon>Actinopterygii</taxon>
        <taxon>Neopterygii</taxon>
        <taxon>Teleostei</taxon>
        <taxon>Ostariophysi</taxon>
        <taxon>Cypriniformes</taxon>
        <taxon>Cyprinidae</taxon>
        <taxon>Labeoninae</taxon>
        <taxon>Labeonini</taxon>
        <taxon>Cirrhinus</taxon>
    </lineage>
</organism>
<dbReference type="CDD" id="cd00096">
    <property type="entry name" value="Ig"/>
    <property type="match status" value="1"/>
</dbReference>
<dbReference type="CDD" id="cd00063">
    <property type="entry name" value="FN3"/>
    <property type="match status" value="5"/>
</dbReference>
<feature type="domain" description="Fibronectin type-III" evidence="13">
    <location>
        <begin position="774"/>
        <end position="871"/>
    </location>
</feature>
<evidence type="ECO:0000256" key="9">
    <source>
        <dbReference type="ARBA" id="ARBA00023319"/>
    </source>
</evidence>
<dbReference type="Proteomes" id="UP001558613">
    <property type="component" value="Unassembled WGS sequence"/>
</dbReference>
<evidence type="ECO:0000313" key="15">
    <source>
        <dbReference type="Proteomes" id="UP001558613"/>
    </source>
</evidence>
<dbReference type="PANTHER" id="PTHR44170">
    <property type="entry name" value="PROTEIN SIDEKICK"/>
    <property type="match status" value="1"/>
</dbReference>
<dbReference type="InterPro" id="IPR013106">
    <property type="entry name" value="Ig_V-set"/>
</dbReference>
<evidence type="ECO:0000313" key="14">
    <source>
        <dbReference type="EMBL" id="KAL1249426.1"/>
    </source>
</evidence>
<feature type="region of interest" description="Disordered" evidence="10">
    <location>
        <begin position="1284"/>
        <end position="1330"/>
    </location>
</feature>
<feature type="transmembrane region" description="Helical" evidence="11">
    <location>
        <begin position="1184"/>
        <end position="1205"/>
    </location>
</feature>
<dbReference type="InterPro" id="IPR013783">
    <property type="entry name" value="Ig-like_fold"/>
</dbReference>
<accession>A0ABR3L950</accession>
<evidence type="ECO:0000259" key="13">
    <source>
        <dbReference type="PROSITE" id="PS50853"/>
    </source>
</evidence>
<feature type="domain" description="Ig-like" evidence="12">
    <location>
        <begin position="196"/>
        <end position="280"/>
    </location>
</feature>
<dbReference type="PANTHER" id="PTHR44170:SF36">
    <property type="entry name" value="L1 CELL ADHESION MOLECULE"/>
    <property type="match status" value="1"/>
</dbReference>
<dbReference type="InterPro" id="IPR036116">
    <property type="entry name" value="FN3_sf"/>
</dbReference>
<evidence type="ECO:0000256" key="7">
    <source>
        <dbReference type="ARBA" id="ARBA00023136"/>
    </source>
</evidence>
<dbReference type="PROSITE" id="PS50853">
    <property type="entry name" value="FN3"/>
    <property type="match status" value="5"/>
</dbReference>
<feature type="domain" description="Ig-like" evidence="12">
    <location>
        <begin position="578"/>
        <end position="669"/>
    </location>
</feature>
<dbReference type="SMART" id="SM00060">
    <property type="entry name" value="FN3"/>
    <property type="match status" value="5"/>
</dbReference>
<keyword evidence="15" id="KW-1185">Reference proteome</keyword>
<feature type="region of interest" description="Disordered" evidence="10">
    <location>
        <begin position="1242"/>
        <end position="1263"/>
    </location>
</feature>
<evidence type="ECO:0000256" key="5">
    <source>
        <dbReference type="ARBA" id="ARBA00022889"/>
    </source>
</evidence>
<dbReference type="EMBL" id="JAYMGO010000023">
    <property type="protein sequence ID" value="KAL1249426.1"/>
    <property type="molecule type" value="Genomic_DNA"/>
</dbReference>
<keyword evidence="3 11" id="KW-0812">Transmembrane</keyword>
<feature type="region of interest" description="Disordered" evidence="10">
    <location>
        <begin position="756"/>
        <end position="785"/>
    </location>
</feature>
<evidence type="ECO:0000256" key="4">
    <source>
        <dbReference type="ARBA" id="ARBA00022737"/>
    </source>
</evidence>
<reference evidence="14 15" key="1">
    <citation type="submission" date="2023-09" db="EMBL/GenBank/DDBJ databases">
        <authorList>
            <person name="Wang M."/>
        </authorList>
    </citation>
    <scope>NUCLEOTIDE SEQUENCE [LARGE SCALE GENOMIC DNA]</scope>
    <source>
        <strain evidence="14">GT-2023</strain>
        <tissue evidence="14">Liver</tissue>
    </source>
</reference>
<dbReference type="Pfam" id="PF07679">
    <property type="entry name" value="I-set"/>
    <property type="match status" value="2"/>
</dbReference>
<keyword evidence="9" id="KW-0393">Immunoglobulin domain</keyword>
<dbReference type="InterPro" id="IPR003961">
    <property type="entry name" value="FN3_dom"/>
</dbReference>
<dbReference type="Pfam" id="PF13882">
    <property type="entry name" value="Bravo_FIGEY"/>
    <property type="match status" value="1"/>
</dbReference>
<feature type="domain" description="Fibronectin type-III" evidence="13">
    <location>
        <begin position="876"/>
        <end position="985"/>
    </location>
</feature>
<evidence type="ECO:0008006" key="16">
    <source>
        <dbReference type="Google" id="ProtNLM"/>
    </source>
</evidence>
<evidence type="ECO:0000256" key="8">
    <source>
        <dbReference type="ARBA" id="ARBA00023157"/>
    </source>
</evidence>
<dbReference type="Pfam" id="PF00041">
    <property type="entry name" value="fn3"/>
    <property type="match status" value="3"/>
</dbReference>
<comment type="subcellular location">
    <subcellularLocation>
        <location evidence="1">Membrane</location>
        <topology evidence="1">Single-pass type I membrane protein</topology>
    </subcellularLocation>
</comment>
<keyword evidence="6 11" id="KW-1133">Transmembrane helix</keyword>
<feature type="domain" description="Ig-like" evidence="12">
    <location>
        <begin position="488"/>
        <end position="575"/>
    </location>
</feature>
<feature type="domain" description="Ig-like" evidence="12">
    <location>
        <begin position="302"/>
        <end position="390"/>
    </location>
</feature>
<evidence type="ECO:0000259" key="12">
    <source>
        <dbReference type="PROSITE" id="PS50835"/>
    </source>
</evidence>
<dbReference type="InterPro" id="IPR007110">
    <property type="entry name" value="Ig-like_dom"/>
</dbReference>
<dbReference type="InterPro" id="IPR036179">
    <property type="entry name" value="Ig-like_dom_sf"/>
</dbReference>
<dbReference type="PROSITE" id="PS50835">
    <property type="entry name" value="IG_LIKE"/>
    <property type="match status" value="6"/>
</dbReference>
<evidence type="ECO:0000256" key="10">
    <source>
        <dbReference type="SAM" id="MobiDB-lite"/>
    </source>
</evidence>
<gene>
    <name evidence="14" type="ORF">QQF64_020431</name>
</gene>
<evidence type="ECO:0000256" key="2">
    <source>
        <dbReference type="ARBA" id="ARBA00008588"/>
    </source>
</evidence>
<dbReference type="SUPFAM" id="SSF48726">
    <property type="entry name" value="Immunoglobulin"/>
    <property type="match status" value="5"/>
</dbReference>
<feature type="domain" description="Ig-like" evidence="12">
    <location>
        <begin position="395"/>
        <end position="482"/>
    </location>
</feature>
<feature type="domain" description="Fibronectin type-III" evidence="13">
    <location>
        <begin position="676"/>
        <end position="772"/>
    </location>
</feature>
<comment type="similarity">
    <text evidence="2">Belongs to the immunoglobulin superfamily. L1/neurofascin/NgCAM family.</text>
</comment>
<dbReference type="InterPro" id="IPR003006">
    <property type="entry name" value="Ig/MHC_CS"/>
</dbReference>
<dbReference type="Gene3D" id="2.60.40.10">
    <property type="entry name" value="Immunoglobulins"/>
    <property type="match status" value="11"/>
</dbReference>
<feature type="domain" description="Fibronectin type-III" evidence="13">
    <location>
        <begin position="1087"/>
        <end position="1183"/>
    </location>
</feature>
<keyword evidence="8" id="KW-1015">Disulfide bond</keyword>
<dbReference type="SUPFAM" id="SSF49265">
    <property type="entry name" value="Fibronectin type III"/>
    <property type="match status" value="3"/>
</dbReference>
<dbReference type="InterPro" id="IPR013098">
    <property type="entry name" value="Ig_I-set"/>
</dbReference>
<dbReference type="InterPro" id="IPR003598">
    <property type="entry name" value="Ig_sub2"/>
</dbReference>
<evidence type="ECO:0000256" key="11">
    <source>
        <dbReference type="SAM" id="Phobius"/>
    </source>
</evidence>
<dbReference type="PROSITE" id="PS00290">
    <property type="entry name" value="IG_MHC"/>
    <property type="match status" value="1"/>
</dbReference>
<dbReference type="InterPro" id="IPR026966">
    <property type="entry name" value="Neurofascin/L1/NrCAM_C"/>
</dbReference>
<keyword evidence="5" id="KW-0130">Cell adhesion</keyword>
<dbReference type="SMART" id="SM00408">
    <property type="entry name" value="IGc2"/>
    <property type="match status" value="5"/>
</dbReference>
<keyword evidence="4" id="KW-0677">Repeat</keyword>
<comment type="caution">
    <text evidence="14">The sequence shown here is derived from an EMBL/GenBank/DDBJ whole genome shotgun (WGS) entry which is preliminary data.</text>
</comment>